<organism evidence="1 2">
    <name type="scientific">Shouchella lonarensis</name>
    <dbReference type="NCBI Taxonomy" id="1464122"/>
    <lineage>
        <taxon>Bacteria</taxon>
        <taxon>Bacillati</taxon>
        <taxon>Bacillota</taxon>
        <taxon>Bacilli</taxon>
        <taxon>Bacillales</taxon>
        <taxon>Bacillaceae</taxon>
        <taxon>Shouchella</taxon>
    </lineage>
</organism>
<keyword evidence="2" id="KW-1185">Reference proteome</keyword>
<protein>
    <recommendedName>
        <fullName evidence="3">Nucleotidyltransferase domain-containing protein</fullName>
    </recommendedName>
</protein>
<dbReference type="STRING" id="1464122.SAMN05421737_105119"/>
<dbReference type="EMBL" id="FMYM01000005">
    <property type="protein sequence ID" value="SDC07940.1"/>
    <property type="molecule type" value="Genomic_DNA"/>
</dbReference>
<dbReference type="InterPro" id="IPR043519">
    <property type="entry name" value="NT_sf"/>
</dbReference>
<dbReference type="Proteomes" id="UP000242662">
    <property type="component" value="Unassembled WGS sequence"/>
</dbReference>
<dbReference type="RefSeq" id="WP_090775478.1">
    <property type="nucleotide sequence ID" value="NZ_FMYM01000005.1"/>
</dbReference>
<name>A0A1G6INC6_9BACI</name>
<dbReference type="SUPFAM" id="SSF81301">
    <property type="entry name" value="Nucleotidyltransferase"/>
    <property type="match status" value="1"/>
</dbReference>
<evidence type="ECO:0008006" key="3">
    <source>
        <dbReference type="Google" id="ProtNLM"/>
    </source>
</evidence>
<dbReference type="Gene3D" id="3.30.460.10">
    <property type="entry name" value="Beta Polymerase, domain 2"/>
    <property type="match status" value="1"/>
</dbReference>
<evidence type="ECO:0000313" key="1">
    <source>
        <dbReference type="EMBL" id="SDC07940.1"/>
    </source>
</evidence>
<proteinExistence type="predicted"/>
<dbReference type="CDD" id="cd05403">
    <property type="entry name" value="NT_KNTase_like"/>
    <property type="match status" value="1"/>
</dbReference>
<sequence length="238" mass="26375">MSDQQRVAAKEAAMQFVAQHFPHCYGAILAGSVVTGQATATSDLDMVLFEEDAQSSYRESLVAYGWPVEVFVHNLHSYKEYFASDVKRAMPSLPMMVAHGLVLKGASELAPIRAEAQNILTGGPAAWSVEEVRAKRYFITDVLDDFIGCHNKGEAICSAQLLFTRLAEFVLRTNRCWIGDGKWLLRALRKYDEPFAHDFVAAFEHFYSTGEKEAVIALAERVLAPYGGRLFAGFSVGK</sequence>
<gene>
    <name evidence="1" type="ORF">SAMN05421737_105119</name>
</gene>
<dbReference type="OrthoDB" id="43980at2"/>
<dbReference type="AlphaFoldDB" id="A0A1G6INC6"/>
<evidence type="ECO:0000313" key="2">
    <source>
        <dbReference type="Proteomes" id="UP000242662"/>
    </source>
</evidence>
<accession>A0A1G6INC6</accession>
<reference evidence="2" key="1">
    <citation type="submission" date="2016-09" db="EMBL/GenBank/DDBJ databases">
        <authorList>
            <person name="Varghese N."/>
            <person name="Submissions S."/>
        </authorList>
    </citation>
    <scope>NUCLEOTIDE SEQUENCE [LARGE SCALE GENOMIC DNA]</scope>
    <source>
        <strain evidence="2">25nlg</strain>
    </source>
</reference>